<keyword evidence="3 10" id="KW-0418">Kinase</keyword>
<dbReference type="Gene3D" id="1.10.510.10">
    <property type="entry name" value="Transferase(Phosphotransferase) domain 1"/>
    <property type="match status" value="1"/>
</dbReference>
<keyword evidence="1" id="KW-0808">Transferase</keyword>
<accession>A0A6C2YIU0</accession>
<gene>
    <name evidence="10" type="ORF">GMBLW1_29070</name>
</gene>
<evidence type="ECO:0000256" key="4">
    <source>
        <dbReference type="ARBA" id="ARBA00022840"/>
    </source>
</evidence>
<dbReference type="InterPro" id="IPR008271">
    <property type="entry name" value="Ser/Thr_kinase_AS"/>
</dbReference>
<keyword evidence="6" id="KW-0175">Coiled coil</keyword>
<dbReference type="Proteomes" id="UP000464378">
    <property type="component" value="Chromosome"/>
</dbReference>
<feature type="compositionally biased region" description="Polar residues" evidence="7">
    <location>
        <begin position="11"/>
        <end position="21"/>
    </location>
</feature>
<name>A0A6C2YIU0_9BACT</name>
<reference evidence="10" key="1">
    <citation type="submission" date="2019-04" db="EMBL/GenBank/DDBJ databases">
        <authorList>
            <consortium name="Science for Life Laboratories"/>
        </authorList>
    </citation>
    <scope>NUCLEOTIDE SEQUENCE</scope>
    <source>
        <strain evidence="10">MBLW1</strain>
    </source>
</reference>
<dbReference type="InterPro" id="IPR000719">
    <property type="entry name" value="Prot_kinase_dom"/>
</dbReference>
<dbReference type="Gene3D" id="3.30.200.20">
    <property type="entry name" value="Phosphorylase Kinase, domain 1"/>
    <property type="match status" value="1"/>
</dbReference>
<dbReference type="InterPro" id="IPR017441">
    <property type="entry name" value="Protein_kinase_ATP_BS"/>
</dbReference>
<dbReference type="PROSITE" id="PS00107">
    <property type="entry name" value="PROTEIN_KINASE_ATP"/>
    <property type="match status" value="1"/>
</dbReference>
<proteinExistence type="predicted"/>
<keyword evidence="11" id="KW-1185">Reference proteome</keyword>
<evidence type="ECO:0000256" key="6">
    <source>
        <dbReference type="SAM" id="Coils"/>
    </source>
</evidence>
<keyword evidence="8" id="KW-0812">Transmembrane</keyword>
<feature type="binding site" evidence="5">
    <location>
        <position position="134"/>
    </location>
    <ligand>
        <name>ATP</name>
        <dbReference type="ChEBI" id="CHEBI:30616"/>
    </ligand>
</feature>
<dbReference type="AlphaFoldDB" id="A0A6C2YIU0"/>
<protein>
    <recommendedName>
        <fullName evidence="9">Protein kinase domain-containing protein</fullName>
    </recommendedName>
</protein>
<evidence type="ECO:0000259" key="9">
    <source>
        <dbReference type="PROSITE" id="PS50011"/>
    </source>
</evidence>
<keyword evidence="4 5" id="KW-0067">ATP-binding</keyword>
<keyword evidence="8" id="KW-1133">Transmembrane helix</keyword>
<dbReference type="EMBL" id="LR586016">
    <property type="protein sequence ID" value="VIP01053.1"/>
    <property type="molecule type" value="Genomic_DNA"/>
</dbReference>
<sequence length="806" mass="88569">MPRNPRDDSTQDATPRADSQSGAGGTMDERLAEVLLQYMEQVESGSAPDPVELLAAHPELATELQEFFSAREQLEGIAPNRRIRSNPVRTPAAAPTEGMGRLGDFRLIREIGRGGMGVVYEAEQLSLGRRVALKVLPFAASFDPRSLQRFQNEARAAACLHHSNIVPVFAVGNERGTHYYAMQFIDGQSLSSLIQSLRRERGLDEEVPLPTPLQTPVQTPSQAGTATIPNAVGPTEPTRKLHSTQTIVRLIRQAAEALEHAHQTGIIHRDIKPGNLLLDPLGQLWVTDFGLAVFRVGNGLTQTGEVVGTIRYASPEQVQGKPGLIDHRTDIYSLGATLYEWLTLHAIFEGNDREALLRRITQDEPFPPRHWDRSIPTALETIILKALAKSPGERYATAQEFADDLGRFLNDQPILAQRPNLLDRAMKWSRRHRGVVATTAFALVVGVIGLGISTALVATAYDRERDRAQEAETERQKAEIQRQNAEASLRDARKAVDLFTELTEQELSRRPEMDSARRRVLEAAILFYQDFIDRHQDNPTIQQELEDSRARLQQAIEQVTLIQGVGRYRLLNWPPVQEDLQLSSAQLAAARRLDQTYGPSPELYQQLRNRTEDQRRQAIATHLARYERELQGVLTLEQQQRLQEIALQTRGPMAVLESPTCDTLGLTAQQRQQIRDVIDDAWFSSRGGPMDGGRPPFADGGRSFGGRGGRDGGGPGRDGGPPRDGVPGGLGGPGRDGGPGGPGGPGGGFPGGPFGGMRFGNADALMERVLEILSPKQQAIWKTLVGQPFRPIASAPGIPRNFPKGP</sequence>
<dbReference type="PANTHER" id="PTHR43289:SF34">
    <property type="entry name" value="SERINE_THREONINE-PROTEIN KINASE YBDM-RELATED"/>
    <property type="match status" value="1"/>
</dbReference>
<evidence type="ECO:0000256" key="1">
    <source>
        <dbReference type="ARBA" id="ARBA00022679"/>
    </source>
</evidence>
<dbReference type="KEGG" id="tim:GMBLW1_29070"/>
<dbReference type="GO" id="GO:0004674">
    <property type="term" value="F:protein serine/threonine kinase activity"/>
    <property type="evidence" value="ECO:0007669"/>
    <property type="project" value="UniProtKB-KW"/>
</dbReference>
<dbReference type="EMBL" id="LR593887">
    <property type="protein sequence ID" value="VTR97531.1"/>
    <property type="molecule type" value="Genomic_DNA"/>
</dbReference>
<dbReference type="RefSeq" id="WP_162656278.1">
    <property type="nucleotide sequence ID" value="NZ_LR593887.1"/>
</dbReference>
<feature type="domain" description="Protein kinase" evidence="9">
    <location>
        <begin position="105"/>
        <end position="415"/>
    </location>
</feature>
<dbReference type="InParanoid" id="A0A6C2YIU0"/>
<feature type="transmembrane region" description="Helical" evidence="8">
    <location>
        <begin position="434"/>
        <end position="461"/>
    </location>
</feature>
<dbReference type="SMART" id="SM00220">
    <property type="entry name" value="S_TKc"/>
    <property type="match status" value="1"/>
</dbReference>
<dbReference type="CDD" id="cd14014">
    <property type="entry name" value="STKc_PknB_like"/>
    <property type="match status" value="1"/>
</dbReference>
<keyword evidence="2 5" id="KW-0547">Nucleotide-binding</keyword>
<evidence type="ECO:0000313" key="11">
    <source>
        <dbReference type="Proteomes" id="UP000464378"/>
    </source>
</evidence>
<evidence type="ECO:0000256" key="8">
    <source>
        <dbReference type="SAM" id="Phobius"/>
    </source>
</evidence>
<feature type="region of interest" description="Disordered" evidence="7">
    <location>
        <begin position="1"/>
        <end position="26"/>
    </location>
</feature>
<evidence type="ECO:0000256" key="7">
    <source>
        <dbReference type="SAM" id="MobiDB-lite"/>
    </source>
</evidence>
<dbReference type="InterPro" id="IPR011009">
    <property type="entry name" value="Kinase-like_dom_sf"/>
</dbReference>
<keyword evidence="8" id="KW-0472">Membrane</keyword>
<dbReference type="GO" id="GO:0005524">
    <property type="term" value="F:ATP binding"/>
    <property type="evidence" value="ECO:0007669"/>
    <property type="project" value="UniProtKB-UniRule"/>
</dbReference>
<feature type="compositionally biased region" description="Gly residues" evidence="7">
    <location>
        <begin position="726"/>
        <end position="755"/>
    </location>
</feature>
<evidence type="ECO:0000256" key="5">
    <source>
        <dbReference type="PROSITE-ProRule" id="PRU10141"/>
    </source>
</evidence>
<organism evidence="10">
    <name type="scientific">Tuwongella immobilis</name>
    <dbReference type="NCBI Taxonomy" id="692036"/>
    <lineage>
        <taxon>Bacteria</taxon>
        <taxon>Pseudomonadati</taxon>
        <taxon>Planctomycetota</taxon>
        <taxon>Planctomycetia</taxon>
        <taxon>Gemmatales</taxon>
        <taxon>Gemmataceae</taxon>
        <taxon>Tuwongella</taxon>
    </lineage>
</organism>
<dbReference type="Pfam" id="PF00069">
    <property type="entry name" value="Pkinase"/>
    <property type="match status" value="2"/>
</dbReference>
<feature type="compositionally biased region" description="Gly residues" evidence="7">
    <location>
        <begin position="702"/>
        <end position="719"/>
    </location>
</feature>
<dbReference type="SUPFAM" id="SSF56112">
    <property type="entry name" value="Protein kinase-like (PK-like)"/>
    <property type="match status" value="1"/>
</dbReference>
<feature type="coiled-coil region" evidence="6">
    <location>
        <begin position="461"/>
        <end position="495"/>
    </location>
</feature>
<dbReference type="PANTHER" id="PTHR43289">
    <property type="entry name" value="MITOGEN-ACTIVATED PROTEIN KINASE KINASE KINASE 20-RELATED"/>
    <property type="match status" value="1"/>
</dbReference>
<keyword evidence="10" id="KW-0723">Serine/threonine-protein kinase</keyword>
<evidence type="ECO:0000256" key="3">
    <source>
        <dbReference type="ARBA" id="ARBA00022777"/>
    </source>
</evidence>
<dbReference type="PROSITE" id="PS50011">
    <property type="entry name" value="PROTEIN_KINASE_DOM"/>
    <property type="match status" value="1"/>
</dbReference>
<evidence type="ECO:0000256" key="2">
    <source>
        <dbReference type="ARBA" id="ARBA00022741"/>
    </source>
</evidence>
<dbReference type="PROSITE" id="PS00108">
    <property type="entry name" value="PROTEIN_KINASE_ST"/>
    <property type="match status" value="1"/>
</dbReference>
<feature type="region of interest" description="Disordered" evidence="7">
    <location>
        <begin position="682"/>
        <end position="755"/>
    </location>
</feature>
<evidence type="ECO:0000313" key="10">
    <source>
        <dbReference type="EMBL" id="VIP01053.1"/>
    </source>
</evidence>